<organism evidence="2 3">
    <name type="scientific">Halobacterium hubeiense</name>
    <dbReference type="NCBI Taxonomy" id="1407499"/>
    <lineage>
        <taxon>Archaea</taxon>
        <taxon>Methanobacteriati</taxon>
        <taxon>Methanobacteriota</taxon>
        <taxon>Stenosarchaea group</taxon>
        <taxon>Halobacteria</taxon>
        <taxon>Halobacteriales</taxon>
        <taxon>Halobacteriaceae</taxon>
        <taxon>Halobacterium</taxon>
    </lineage>
</organism>
<proteinExistence type="predicted"/>
<dbReference type="Proteomes" id="UP000066737">
    <property type="component" value="Chromosome I"/>
</dbReference>
<sequence>MCHHWEEVPIRELEPEAEATEDEPDDVTKEVAPA</sequence>
<name>A0A0U5D1D1_9EURY</name>
<protein>
    <submittedName>
        <fullName evidence="2">Uncharacterized protein</fullName>
    </submittedName>
</protein>
<keyword evidence="3" id="KW-1185">Reference proteome</keyword>
<evidence type="ECO:0000313" key="2">
    <source>
        <dbReference type="EMBL" id="CQH62358.1"/>
    </source>
</evidence>
<accession>A0A0U5D1D1</accession>
<dbReference type="AlphaFoldDB" id="A0A0U5D1D1"/>
<feature type="region of interest" description="Disordered" evidence="1">
    <location>
        <begin position="1"/>
        <end position="34"/>
    </location>
</feature>
<feature type="compositionally biased region" description="Acidic residues" evidence="1">
    <location>
        <begin position="15"/>
        <end position="25"/>
    </location>
</feature>
<dbReference type="EMBL" id="LN831302">
    <property type="protein sequence ID" value="CQH62358.1"/>
    <property type="molecule type" value="Genomic_DNA"/>
</dbReference>
<evidence type="ECO:0000256" key="1">
    <source>
        <dbReference type="SAM" id="MobiDB-lite"/>
    </source>
</evidence>
<feature type="compositionally biased region" description="Basic and acidic residues" evidence="1">
    <location>
        <begin position="1"/>
        <end position="14"/>
    </location>
</feature>
<dbReference type="KEGG" id="hhb:Hhub_3726"/>
<gene>
    <name evidence="2" type="ORF">HHUB_3726</name>
</gene>
<evidence type="ECO:0000313" key="3">
    <source>
        <dbReference type="Proteomes" id="UP000066737"/>
    </source>
</evidence>
<reference evidence="3" key="1">
    <citation type="journal article" date="2016" name="Environ. Microbiol.">
        <title>The complete genome of a viable archaeum isolated from 123-million-year-old rock salt.</title>
        <authorList>
            <person name="Jaakkola S.T."/>
            <person name="Pfeiffer F."/>
            <person name="Ravantti J.J."/>
            <person name="Guo Q."/>
            <person name="Liu Y."/>
            <person name="Chen X."/>
            <person name="Ma H."/>
            <person name="Yang C."/>
            <person name="Oksanen H.M."/>
            <person name="Bamford D.H."/>
        </authorList>
    </citation>
    <scope>NUCLEOTIDE SEQUENCE</scope>
    <source>
        <strain evidence="3">JI20-1</strain>
    </source>
</reference>